<proteinExistence type="predicted"/>
<feature type="region of interest" description="Disordered" evidence="1">
    <location>
        <begin position="25"/>
        <end position="45"/>
    </location>
</feature>
<organism evidence="3 4">
    <name type="scientific">Pararobbsia alpina</name>
    <dbReference type="NCBI Taxonomy" id="621374"/>
    <lineage>
        <taxon>Bacteria</taxon>
        <taxon>Pseudomonadati</taxon>
        <taxon>Pseudomonadota</taxon>
        <taxon>Betaproteobacteria</taxon>
        <taxon>Burkholderiales</taxon>
        <taxon>Burkholderiaceae</taxon>
        <taxon>Pararobbsia</taxon>
    </lineage>
</organism>
<name>A0A6S7CSU7_9BURK</name>
<accession>A0A6S7CSU7</accession>
<protein>
    <submittedName>
        <fullName evidence="3">Uncharacterized protein</fullName>
    </submittedName>
</protein>
<evidence type="ECO:0000256" key="2">
    <source>
        <dbReference type="SAM" id="SignalP"/>
    </source>
</evidence>
<reference evidence="3 4" key="1">
    <citation type="submission" date="2020-04" db="EMBL/GenBank/DDBJ databases">
        <authorList>
            <person name="De Canck E."/>
        </authorList>
    </citation>
    <scope>NUCLEOTIDE SEQUENCE [LARGE SCALE GENOMIC DNA]</scope>
    <source>
        <strain evidence="3 4">LMG 28138</strain>
    </source>
</reference>
<evidence type="ECO:0000256" key="1">
    <source>
        <dbReference type="SAM" id="MobiDB-lite"/>
    </source>
</evidence>
<evidence type="ECO:0000313" key="3">
    <source>
        <dbReference type="EMBL" id="CAB3787263.1"/>
    </source>
</evidence>
<feature type="signal peptide" evidence="2">
    <location>
        <begin position="1"/>
        <end position="22"/>
    </location>
</feature>
<gene>
    <name evidence="3" type="ORF">LMG28138_02406</name>
</gene>
<dbReference type="EMBL" id="CADIKM010000008">
    <property type="protein sequence ID" value="CAB3787263.1"/>
    <property type="molecule type" value="Genomic_DNA"/>
</dbReference>
<dbReference type="AlphaFoldDB" id="A0A6S7CSU7"/>
<feature type="chain" id="PRO_5028930950" evidence="2">
    <location>
        <begin position="23"/>
        <end position="189"/>
    </location>
</feature>
<dbReference type="RefSeq" id="WP_175104967.1">
    <property type="nucleotide sequence ID" value="NZ_CADIKM010000008.1"/>
</dbReference>
<keyword evidence="4" id="KW-1185">Reference proteome</keyword>
<sequence>MDKHQRNLACLSLLLGSSVAWATVPSAEGPGPAEPTASSEPDLSSGLSEIKLSDARLDEMRGGFDVAPGLHVAFGIERMVFVNGELIATTSFNIPNVAQITPQQAQTLASALGTTTLVQNGPGNSFQPVANLASGATSGAATIVQNTLNNQAIKALTTINATVNTLGAYQALNLQSTLDRGIANAVAPR</sequence>
<keyword evidence="2" id="KW-0732">Signal</keyword>
<evidence type="ECO:0000313" key="4">
    <source>
        <dbReference type="Proteomes" id="UP000494115"/>
    </source>
</evidence>
<dbReference type="Proteomes" id="UP000494115">
    <property type="component" value="Unassembled WGS sequence"/>
</dbReference>
<feature type="compositionally biased region" description="Polar residues" evidence="1">
    <location>
        <begin position="36"/>
        <end position="45"/>
    </location>
</feature>